<evidence type="ECO:0000256" key="1">
    <source>
        <dbReference type="ARBA" id="ARBA00002187"/>
    </source>
</evidence>
<name>A0A1R0GVA0_9FUNG</name>
<reference evidence="10 11" key="1">
    <citation type="journal article" date="2016" name="Mol. Biol. Evol.">
        <title>Genome-Wide Survey of Gut Fungi (Harpellales) Reveals the First Horizontally Transferred Ubiquitin Gene from a Mosquito Host.</title>
        <authorList>
            <person name="Wang Y."/>
            <person name="White M.M."/>
            <person name="Kvist S."/>
            <person name="Moncalvo J.M."/>
        </authorList>
    </citation>
    <scope>NUCLEOTIDE SEQUENCE [LARGE SCALE GENOMIC DNA]</scope>
    <source>
        <strain evidence="10 11">ALG-7-W6</strain>
    </source>
</reference>
<dbReference type="Pfam" id="PF13646">
    <property type="entry name" value="HEAT_2"/>
    <property type="match status" value="1"/>
</dbReference>
<dbReference type="AlphaFoldDB" id="A0A1R0GVA0"/>
<keyword evidence="11" id="KW-1185">Reference proteome</keyword>
<dbReference type="FunFam" id="1.25.10.10:FF:000017">
    <property type="entry name" value="26S proteasome non-ATPase regulatory subunit 1"/>
    <property type="match status" value="1"/>
</dbReference>
<evidence type="ECO:0000313" key="10">
    <source>
        <dbReference type="EMBL" id="OLY80768.1"/>
    </source>
</evidence>
<dbReference type="GO" id="GO:0043161">
    <property type="term" value="P:proteasome-mediated ubiquitin-dependent protein catabolic process"/>
    <property type="evidence" value="ECO:0007669"/>
    <property type="project" value="TreeGrafter"/>
</dbReference>
<evidence type="ECO:0000256" key="2">
    <source>
        <dbReference type="ARBA" id="ARBA00006308"/>
    </source>
</evidence>
<evidence type="ECO:0000256" key="3">
    <source>
        <dbReference type="ARBA" id="ARBA00015684"/>
    </source>
</evidence>
<dbReference type="InterPro" id="IPR011989">
    <property type="entry name" value="ARM-like"/>
</dbReference>
<dbReference type="GO" id="GO:0005634">
    <property type="term" value="C:nucleus"/>
    <property type="evidence" value="ECO:0007669"/>
    <property type="project" value="TreeGrafter"/>
</dbReference>
<organism evidence="10 11">
    <name type="scientific">Smittium mucronatum</name>
    <dbReference type="NCBI Taxonomy" id="133383"/>
    <lineage>
        <taxon>Eukaryota</taxon>
        <taxon>Fungi</taxon>
        <taxon>Fungi incertae sedis</taxon>
        <taxon>Zoopagomycota</taxon>
        <taxon>Kickxellomycotina</taxon>
        <taxon>Harpellomycetes</taxon>
        <taxon>Harpellales</taxon>
        <taxon>Legeriomycetaceae</taxon>
        <taxon>Smittium</taxon>
    </lineage>
</organism>
<feature type="region of interest" description="Disordered" evidence="7">
    <location>
        <begin position="940"/>
        <end position="963"/>
    </location>
</feature>
<sequence length="963" mass="105061">MTTSLTSANSFISLLNESDPELLHYGLTSLNQNIELFWAEISDHVAKIDSLYFALGAGQLFDLREDSEYVKTIVNKAIEEYIALRNSEEIYKDEKTAVFNKRLTDLVEGVFQRSIKALEYNQAIGLAIDSRRLDILEKILSTDSTGELFIYVQKHCLEFVNQIDYRAQIFELLVKVLLDSKKIDYSTICHILAALDDPARAAEQLINLALSNEEGELVAMQVAFDSEETSAMDFLLSQKAVVDSKLQEKISENDAASAKILETLSKILDGSVRRKLQLEFYFTNNHSNMAILNKTNSSLDSRSSFCHSALSISNAYMHSGTTVDLFLRNNLDWLSRASNWSKFTATAALGVIHKGQTQLGMSLMEPYLPQDGVSSSVYSESGAFYALGLIYSRTGDPKIIDYLQQALTSYQGKDSDVLQHGACLGLGLTAMGFCRSDLYDSLRSVLYTDSAVAGEAAGVAMGLLMIGSGTDSVIDDMLTYARETTHEKIIRGLSIGMSLVVYGIRDDAELLIKELCDDEDPILRYAGVLAITSAYCASGTNSAIKRLLHMAVSDVNDDVRRASVIGLGFLLLRTPEQVPRMVELLSGSYNPHVRFGSAMALGIALAGSGSLGATEILEPMLKDSVDFVRQGAFIAMSMVLMQHNDSPSQNSSSTGNNINPIPSNNVAKFKSNMVSTISNKHEEFLSKVGAVMGQGIIDAGGRNATIKLISKSSGMLNVEAFVGMFLTTQFWSWLPLSHMLSLSFAPTGLIAITKDLKVPKLNVSCNGKPSLYSYPAEAKDAVIETYEHEAPVALSFSSKAKGKIGNTSNDSAKKIGQSSEDSQQESMDIDEIPESKNSSMELNESPASSKMQGSPASKQKKTKTANSDVFSVANFSRVLPWQEQYITWPLDSRFVPVLHTSASAGIEGIMKTTNSGFIVVVDKSPELEIEVVSSAIPSVEGAGESAENELEVPEPFQYPFGRD</sequence>
<feature type="compositionally biased region" description="Polar residues" evidence="7">
    <location>
        <begin position="835"/>
        <end position="857"/>
    </location>
</feature>
<dbReference type="GO" id="GO:0030234">
    <property type="term" value="F:enzyme regulator activity"/>
    <property type="evidence" value="ECO:0007669"/>
    <property type="project" value="UniProtKB-UniRule"/>
</dbReference>
<dbReference type="PIRSF" id="PIRSF015947">
    <property type="entry name" value="26S_Psome_Rpn2"/>
    <property type="match status" value="1"/>
</dbReference>
<keyword evidence="5 6" id="KW-0647">Proteasome</keyword>
<evidence type="ECO:0000259" key="9">
    <source>
        <dbReference type="Pfam" id="PF21505"/>
    </source>
</evidence>
<dbReference type="Gene3D" id="1.25.10.10">
    <property type="entry name" value="Leucine-rich Repeat Variant"/>
    <property type="match status" value="1"/>
</dbReference>
<comment type="function">
    <text evidence="1 6">Acts as a regulatory subunit of the 26S proteasome which is involved in the ATP-dependent degradation of ubiquitinated proteins.</text>
</comment>
<dbReference type="InterPro" id="IPR002015">
    <property type="entry name" value="Proteasome/cyclosome_rpt"/>
</dbReference>
<protein>
    <recommendedName>
        <fullName evidence="3 6">26S proteasome regulatory subunit RPN2</fullName>
    </recommendedName>
</protein>
<evidence type="ECO:0000259" key="8">
    <source>
        <dbReference type="Pfam" id="PF18004"/>
    </source>
</evidence>
<dbReference type="InterPro" id="IPR016024">
    <property type="entry name" value="ARM-type_fold"/>
</dbReference>
<proteinExistence type="inferred from homology"/>
<dbReference type="Pfam" id="PF01851">
    <property type="entry name" value="PC_rep"/>
    <property type="match status" value="1"/>
</dbReference>
<feature type="region of interest" description="Disordered" evidence="7">
    <location>
        <begin position="644"/>
        <end position="664"/>
    </location>
</feature>
<dbReference type="GO" id="GO:0008540">
    <property type="term" value="C:proteasome regulatory particle, base subcomplex"/>
    <property type="evidence" value="ECO:0007669"/>
    <property type="project" value="UniProtKB-UniRule"/>
</dbReference>
<evidence type="ECO:0000256" key="6">
    <source>
        <dbReference type="PIRNR" id="PIRNR015947"/>
    </source>
</evidence>
<dbReference type="GO" id="GO:0042176">
    <property type="term" value="P:regulation of protein catabolic process"/>
    <property type="evidence" value="ECO:0007669"/>
    <property type="project" value="UniProtKB-UniRule"/>
</dbReference>
<evidence type="ECO:0000313" key="11">
    <source>
        <dbReference type="Proteomes" id="UP000187455"/>
    </source>
</evidence>
<dbReference type="PANTHER" id="PTHR10943:SF2">
    <property type="entry name" value="26S PROTEASOME NON-ATPASE REGULATORY SUBUNIT 1"/>
    <property type="match status" value="1"/>
</dbReference>
<dbReference type="Proteomes" id="UP000187455">
    <property type="component" value="Unassembled WGS sequence"/>
</dbReference>
<dbReference type="PANTHER" id="PTHR10943">
    <property type="entry name" value="26S PROTEASOME NON-ATPASE REGULATORY SUBUNIT"/>
    <property type="match status" value="1"/>
</dbReference>
<feature type="compositionally biased region" description="Low complexity" evidence="7">
    <location>
        <begin position="817"/>
        <end position="826"/>
    </location>
</feature>
<comment type="caution">
    <text evidence="10">The sequence shown here is derived from an EMBL/GenBank/DDBJ whole genome shotgun (WGS) entry which is preliminary data.</text>
</comment>
<dbReference type="InterPro" id="IPR040623">
    <property type="entry name" value="RPN2_C"/>
</dbReference>
<dbReference type="EMBL" id="LSSL01003150">
    <property type="protein sequence ID" value="OLY80768.1"/>
    <property type="molecule type" value="Genomic_DNA"/>
</dbReference>
<accession>A0A1R0GVA0</accession>
<evidence type="ECO:0000256" key="7">
    <source>
        <dbReference type="SAM" id="MobiDB-lite"/>
    </source>
</evidence>
<dbReference type="InterPro" id="IPR016642">
    <property type="entry name" value="26S_Psome_Rpn2"/>
</dbReference>
<gene>
    <name evidence="10" type="ORF">AYI68_g5132</name>
</gene>
<evidence type="ECO:0000256" key="5">
    <source>
        <dbReference type="ARBA" id="ARBA00022942"/>
    </source>
</evidence>
<dbReference type="STRING" id="133383.A0A1R0GVA0"/>
<dbReference type="OrthoDB" id="261572at2759"/>
<keyword evidence="4" id="KW-0677">Repeat</keyword>
<evidence type="ECO:0000256" key="4">
    <source>
        <dbReference type="ARBA" id="ARBA00022737"/>
    </source>
</evidence>
<dbReference type="InterPro" id="IPR048570">
    <property type="entry name" value="PSMD1_RPN2_N"/>
</dbReference>
<feature type="domain" description="26S proteasome regulatory subunit RPN2 C-terminal" evidence="8">
    <location>
        <begin position="747"/>
        <end position="931"/>
    </location>
</feature>
<feature type="domain" description="26S proteasome non-ATPase regulatory subunit 1/RPN2 N-terminal" evidence="9">
    <location>
        <begin position="49"/>
        <end position="285"/>
    </location>
</feature>
<feature type="region of interest" description="Disordered" evidence="7">
    <location>
        <begin position="801"/>
        <end position="865"/>
    </location>
</feature>
<dbReference type="SUPFAM" id="SSF48371">
    <property type="entry name" value="ARM repeat"/>
    <property type="match status" value="1"/>
</dbReference>
<dbReference type="GO" id="GO:0034515">
    <property type="term" value="C:proteasome storage granule"/>
    <property type="evidence" value="ECO:0007669"/>
    <property type="project" value="TreeGrafter"/>
</dbReference>
<comment type="similarity">
    <text evidence="2 6">Belongs to the proteasome subunit S1 family.</text>
</comment>
<dbReference type="Pfam" id="PF18004">
    <property type="entry name" value="RPN2_C"/>
    <property type="match status" value="1"/>
</dbReference>
<dbReference type="Pfam" id="PF21505">
    <property type="entry name" value="RPN2_N"/>
    <property type="match status" value="1"/>
</dbReference>